<evidence type="ECO:0000256" key="2">
    <source>
        <dbReference type="SAM" id="Phobius"/>
    </source>
</evidence>
<feature type="compositionally biased region" description="Polar residues" evidence="1">
    <location>
        <begin position="461"/>
        <end position="482"/>
    </location>
</feature>
<dbReference type="EMBL" id="CAXKWB010012266">
    <property type="protein sequence ID" value="CAL4103965.1"/>
    <property type="molecule type" value="Genomic_DNA"/>
</dbReference>
<feature type="signal peptide" evidence="3">
    <location>
        <begin position="1"/>
        <end position="21"/>
    </location>
</feature>
<reference evidence="4 5" key="1">
    <citation type="submission" date="2024-05" db="EMBL/GenBank/DDBJ databases">
        <authorList>
            <person name="Wallberg A."/>
        </authorList>
    </citation>
    <scope>NUCLEOTIDE SEQUENCE [LARGE SCALE GENOMIC DNA]</scope>
</reference>
<dbReference type="AlphaFoldDB" id="A0AAV2QZR8"/>
<feature type="compositionally biased region" description="Polar residues" evidence="1">
    <location>
        <begin position="389"/>
        <end position="421"/>
    </location>
</feature>
<organism evidence="4 5">
    <name type="scientific">Meganyctiphanes norvegica</name>
    <name type="common">Northern krill</name>
    <name type="synonym">Thysanopoda norvegica</name>
    <dbReference type="NCBI Taxonomy" id="48144"/>
    <lineage>
        <taxon>Eukaryota</taxon>
        <taxon>Metazoa</taxon>
        <taxon>Ecdysozoa</taxon>
        <taxon>Arthropoda</taxon>
        <taxon>Crustacea</taxon>
        <taxon>Multicrustacea</taxon>
        <taxon>Malacostraca</taxon>
        <taxon>Eumalacostraca</taxon>
        <taxon>Eucarida</taxon>
        <taxon>Euphausiacea</taxon>
        <taxon>Euphausiidae</taxon>
        <taxon>Meganyctiphanes</taxon>
    </lineage>
</organism>
<evidence type="ECO:0000313" key="5">
    <source>
        <dbReference type="Proteomes" id="UP001497623"/>
    </source>
</evidence>
<accession>A0AAV2QZR8</accession>
<feature type="non-terminal residue" evidence="4">
    <location>
        <position position="597"/>
    </location>
</feature>
<keyword evidence="2" id="KW-1133">Transmembrane helix</keyword>
<comment type="caution">
    <text evidence="4">The sequence shown here is derived from an EMBL/GenBank/DDBJ whole genome shotgun (WGS) entry which is preliminary data.</text>
</comment>
<keyword evidence="2" id="KW-0812">Transmembrane</keyword>
<sequence length="597" mass="64355">MRTGQLICIILVFSIASEAESKSWLLKIAQKVASKIKGKPPCGATCIKSVSGAKTGVQETVQETVQKTIVGGAKKTVDIVPDEVLKPSIIKKVNPKDILKADEVIPDKAVPKIVNQGQNVDTVKKTMSLPGIDDIKKIKLSQESGVVDGLQLTKGIVQPSNVKKVIPKTIIKAEEVVPKKIPLIPKTNEDVLKDVGRIQDQATKYNFLRAFYNPKPHLKKSASMSDIDDIKKVKTAPGTSLDTIFASNKANPVKDGILASNSKLHFGNKAQSVPELNLASKSKLSNIGKGNPVEEGYVAPISKLSYSDKILDVNKKIQPDIKVNPNPPKNIVIKDDAYAQASVSKVSDHATKYSMLRGYYLKPKNPAISRVKAQQANLDSKVKVAHPNSKINSKTLNSDAIKSQNTVPKKTVDSNVNQPKQPNIGPETPKLKGGPEQPQGIRGLTYADDVVNKGNHISKKVGTSNTNSNDAQHAVQQADQSVPKYSNNMGGNAPAIDQADYANKKNILLTSGIKIAGASIPAISTGVVSWGTQIKESVLAFFPWIIGFGVSLGSLFLLICCFWIKNECCCCFRKKSEKVKAGKLEITLKGLPAEAKT</sequence>
<protein>
    <submittedName>
        <fullName evidence="4">Uncharacterized protein</fullName>
    </submittedName>
</protein>
<name>A0AAV2QZR8_MEGNR</name>
<evidence type="ECO:0000313" key="4">
    <source>
        <dbReference type="EMBL" id="CAL4103965.1"/>
    </source>
</evidence>
<dbReference type="Proteomes" id="UP001497623">
    <property type="component" value="Unassembled WGS sequence"/>
</dbReference>
<evidence type="ECO:0000256" key="3">
    <source>
        <dbReference type="SAM" id="SignalP"/>
    </source>
</evidence>
<keyword evidence="3" id="KW-0732">Signal</keyword>
<feature type="region of interest" description="Disordered" evidence="1">
    <location>
        <begin position="380"/>
        <end position="442"/>
    </location>
</feature>
<keyword evidence="5" id="KW-1185">Reference proteome</keyword>
<gene>
    <name evidence="4" type="ORF">MNOR_LOCUS17685</name>
</gene>
<keyword evidence="2" id="KW-0472">Membrane</keyword>
<feature type="transmembrane region" description="Helical" evidence="2">
    <location>
        <begin position="541"/>
        <end position="564"/>
    </location>
</feature>
<evidence type="ECO:0000256" key="1">
    <source>
        <dbReference type="SAM" id="MobiDB-lite"/>
    </source>
</evidence>
<feature type="region of interest" description="Disordered" evidence="1">
    <location>
        <begin position="456"/>
        <end position="482"/>
    </location>
</feature>
<proteinExistence type="predicted"/>
<feature type="chain" id="PRO_5043808262" evidence="3">
    <location>
        <begin position="22"/>
        <end position="597"/>
    </location>
</feature>